<dbReference type="Gene3D" id="1.10.10.10">
    <property type="entry name" value="Winged helix-like DNA-binding domain superfamily/Winged helix DNA-binding domain"/>
    <property type="match status" value="1"/>
</dbReference>
<evidence type="ECO:0000313" key="5">
    <source>
        <dbReference type="Proteomes" id="UP000255230"/>
    </source>
</evidence>
<feature type="binding site" evidence="2">
    <location>
        <begin position="256"/>
        <end position="257"/>
    </location>
    <ligand>
        <name>ATP</name>
        <dbReference type="ChEBI" id="CHEBI:30616"/>
    </ligand>
</feature>
<keyword evidence="2" id="KW-0067">ATP-binding</keyword>
<dbReference type="SUPFAM" id="SSF140931">
    <property type="entry name" value="Fic-like"/>
    <property type="match status" value="1"/>
</dbReference>
<evidence type="ECO:0000256" key="2">
    <source>
        <dbReference type="PIRSR" id="PIRSR640198-2"/>
    </source>
</evidence>
<dbReference type="EMBL" id="UGPY01000002">
    <property type="protein sequence ID" value="STZ04752.1"/>
    <property type="molecule type" value="Genomic_DNA"/>
</dbReference>
<protein>
    <submittedName>
        <fullName evidence="4">Fic/DOC family</fullName>
    </submittedName>
</protein>
<feature type="domain" description="Fido" evidence="3">
    <location>
        <begin position="121"/>
        <end position="279"/>
    </location>
</feature>
<dbReference type="InterPro" id="IPR025230">
    <property type="entry name" value="DUF4172"/>
</dbReference>
<dbReference type="RefSeq" id="WP_062335011.1">
    <property type="nucleotide sequence ID" value="NZ_CP014235.1"/>
</dbReference>
<dbReference type="InterPro" id="IPR036597">
    <property type="entry name" value="Fido-like_dom_sf"/>
</dbReference>
<keyword evidence="2" id="KW-0547">Nucleotide-binding</keyword>
<organism evidence="4 5">
    <name type="scientific">Faucicola osloensis</name>
    <name type="common">Moraxella osloensis</name>
    <dbReference type="NCBI Taxonomy" id="34062"/>
    <lineage>
        <taxon>Bacteria</taxon>
        <taxon>Pseudomonadati</taxon>
        <taxon>Pseudomonadota</taxon>
        <taxon>Gammaproteobacteria</taxon>
        <taxon>Moraxellales</taxon>
        <taxon>Moraxellaceae</taxon>
        <taxon>Faucicola</taxon>
    </lineage>
</organism>
<dbReference type="Proteomes" id="UP000255230">
    <property type="component" value="Unassembled WGS sequence"/>
</dbReference>
<dbReference type="AlphaFoldDB" id="A0A378QWF2"/>
<evidence type="ECO:0000259" key="3">
    <source>
        <dbReference type="PROSITE" id="PS51459"/>
    </source>
</evidence>
<dbReference type="GO" id="GO:0005524">
    <property type="term" value="F:ATP binding"/>
    <property type="evidence" value="ECO:0007669"/>
    <property type="project" value="UniProtKB-KW"/>
</dbReference>
<dbReference type="Pfam" id="PF13776">
    <property type="entry name" value="DUF4172"/>
    <property type="match status" value="1"/>
</dbReference>
<dbReference type="PANTHER" id="PTHR13504:SF33">
    <property type="entry name" value="FIC FAMILY PROTEIN"/>
    <property type="match status" value="1"/>
</dbReference>
<dbReference type="GeneID" id="35779364"/>
<evidence type="ECO:0000256" key="1">
    <source>
        <dbReference type="PIRSR" id="PIRSR640198-1"/>
    </source>
</evidence>
<reference evidence="4 5" key="1">
    <citation type="submission" date="2018-06" db="EMBL/GenBank/DDBJ databases">
        <authorList>
            <consortium name="Pathogen Informatics"/>
            <person name="Doyle S."/>
        </authorList>
    </citation>
    <scope>NUCLEOTIDE SEQUENCE [LARGE SCALE GENOMIC DNA]</scope>
    <source>
        <strain evidence="4 5">NCTC10465</strain>
    </source>
</reference>
<feature type="binding site" evidence="2">
    <location>
        <begin position="218"/>
        <end position="225"/>
    </location>
    <ligand>
        <name>ATP</name>
        <dbReference type="ChEBI" id="CHEBI:30616"/>
    </ligand>
</feature>
<dbReference type="InterPro" id="IPR003812">
    <property type="entry name" value="Fido"/>
</dbReference>
<evidence type="ECO:0000313" key="4">
    <source>
        <dbReference type="EMBL" id="STZ04752.1"/>
    </source>
</evidence>
<feature type="active site" evidence="1">
    <location>
        <position position="214"/>
    </location>
</feature>
<dbReference type="KEGG" id="mos:AXE82_10950"/>
<dbReference type="InterPro" id="IPR040198">
    <property type="entry name" value="Fido_containing"/>
</dbReference>
<sequence length="378" mass="43443">MLYKKYIHEYPNWTDWQIDNNQLLPLVANVRLLQGKLLGKMQSLGFELPLEAQLDAVTLEVIKTSEIEGEILNNEQVRSSVARHLGIEHLYDPDTLVTPTREIDAIVEMMLRASFYFNQPLTLDEIFAWHRALFPTSFSGLYKIQAGRLRDDRTGAMQVVSGGYGRTKVHFEAPTAQRLPDELAKFIAWYNEEQPDLDLTLKAGIAHLWFVTLHPFEDGNGRLTRAITERMLAKSDGSGRRFYSMSAQILTTRSEYYTILESTQKGLTSTTDWLVWFLQTLEQALTMALTRTQRTVDKAQFWHTHRHATFNERQVMMINRLWRDFFGKLTTKKWAAMTKTSADTALRDINDLVEKGVLVKSTESGRSQSYELSAHADS</sequence>
<accession>A0A378QWF2</accession>
<name>A0A378QWF2_FAUOS</name>
<dbReference type="Gene3D" id="1.10.3290.10">
    <property type="entry name" value="Fido-like domain"/>
    <property type="match status" value="1"/>
</dbReference>
<proteinExistence type="predicted"/>
<dbReference type="InterPro" id="IPR036388">
    <property type="entry name" value="WH-like_DNA-bd_sf"/>
</dbReference>
<dbReference type="PROSITE" id="PS51459">
    <property type="entry name" value="FIDO"/>
    <property type="match status" value="1"/>
</dbReference>
<keyword evidence="5" id="KW-1185">Reference proteome</keyword>
<gene>
    <name evidence="4" type="ORF">NCTC10465_02206</name>
</gene>
<dbReference type="PANTHER" id="PTHR13504">
    <property type="entry name" value="FIDO DOMAIN-CONTAINING PROTEIN DDB_G0283145"/>
    <property type="match status" value="1"/>
</dbReference>
<dbReference type="Pfam" id="PF02661">
    <property type="entry name" value="Fic"/>
    <property type="match status" value="1"/>
</dbReference>